<reference evidence="5 6" key="1">
    <citation type="submission" date="2019-05" db="EMBL/GenBank/DDBJ databases">
        <title>Nesterenkonia sp. GY239, isolated from the Southern Atlantic Ocean.</title>
        <authorList>
            <person name="Zhang G."/>
        </authorList>
    </citation>
    <scope>NUCLEOTIDE SEQUENCE [LARGE SCALE GENOMIC DNA]</scope>
    <source>
        <strain evidence="5 6">GY239</strain>
    </source>
</reference>
<dbReference type="NCBIfam" id="TIGR02423">
    <property type="entry name" value="protocat_alph"/>
    <property type="match status" value="1"/>
</dbReference>
<dbReference type="OrthoDB" id="4417174at2"/>
<dbReference type="SUPFAM" id="SSF49482">
    <property type="entry name" value="Aromatic compound dioxygenase"/>
    <property type="match status" value="1"/>
</dbReference>
<protein>
    <submittedName>
        <fullName evidence="5">Protocatechuate 3,4-dioxygenase subunit alpha</fullName>
        <ecNumber evidence="5">1.13.11.3</ecNumber>
    </submittedName>
</protein>
<keyword evidence="2 5" id="KW-0223">Dioxygenase</keyword>
<dbReference type="GO" id="GO:0018578">
    <property type="term" value="F:protocatechuate 3,4-dioxygenase activity"/>
    <property type="evidence" value="ECO:0007669"/>
    <property type="project" value="UniProtKB-EC"/>
</dbReference>
<dbReference type="InterPro" id="IPR000627">
    <property type="entry name" value="Intradiol_dOase_C"/>
</dbReference>
<dbReference type="Gene3D" id="2.60.130.10">
    <property type="entry name" value="Aromatic compound dioxygenase"/>
    <property type="match status" value="1"/>
</dbReference>
<evidence type="ECO:0000256" key="2">
    <source>
        <dbReference type="ARBA" id="ARBA00022964"/>
    </source>
</evidence>
<evidence type="ECO:0000256" key="1">
    <source>
        <dbReference type="ARBA" id="ARBA00007825"/>
    </source>
</evidence>
<dbReference type="EC" id="1.13.11.3" evidence="5"/>
<sequence>MDLKPTPAQTVGPFFGFALPFDGGEKLVSRSHPSAVRLHGTVYDGHGAAVPDALLEIWQADEHGRVPREEGSLHRDGYTFTGWGRTPVDSTGHYSFTTVEPGTTRAGTAPYFLLTVFARGLMDRLYTRVYLPDSPHTLEADPFLASVPERRRPTLISQRDDQGNLRFDVHLQGEHETVFLSYPNTPQVTGPVDD</sequence>
<proteinExistence type="inferred from homology"/>
<dbReference type="InterPro" id="IPR012786">
    <property type="entry name" value="Protocat_dOase_a"/>
</dbReference>
<evidence type="ECO:0000259" key="4">
    <source>
        <dbReference type="Pfam" id="PF00775"/>
    </source>
</evidence>
<dbReference type="InterPro" id="IPR015889">
    <property type="entry name" value="Intradiol_dOase_core"/>
</dbReference>
<dbReference type="PANTHER" id="PTHR33711:SF9">
    <property type="entry name" value="PROTOCATECHUATE 3,4-DIOXYGENASE ALPHA CHAIN"/>
    <property type="match status" value="1"/>
</dbReference>
<name>A0A5R9AM86_9MICC</name>
<evidence type="ECO:0000313" key="5">
    <source>
        <dbReference type="EMBL" id="TLP79938.1"/>
    </source>
</evidence>
<keyword evidence="6" id="KW-1185">Reference proteome</keyword>
<dbReference type="GO" id="GO:0008199">
    <property type="term" value="F:ferric iron binding"/>
    <property type="evidence" value="ECO:0007669"/>
    <property type="project" value="InterPro"/>
</dbReference>
<accession>A0A5R9AM86</accession>
<evidence type="ECO:0000256" key="3">
    <source>
        <dbReference type="ARBA" id="ARBA00023002"/>
    </source>
</evidence>
<dbReference type="PANTHER" id="PTHR33711">
    <property type="entry name" value="DIOXYGENASE, PUTATIVE (AFU_ORTHOLOGUE AFUA_2G02910)-RELATED"/>
    <property type="match status" value="1"/>
</dbReference>
<gene>
    <name evidence="5" type="primary">pcaG</name>
    <name evidence="5" type="ORF">FEF27_00700</name>
</gene>
<keyword evidence="3 5" id="KW-0560">Oxidoreductase</keyword>
<comment type="caution">
    <text evidence="5">The sequence shown here is derived from an EMBL/GenBank/DDBJ whole genome shotgun (WGS) entry which is preliminary data.</text>
</comment>
<dbReference type="Proteomes" id="UP000306544">
    <property type="component" value="Unassembled WGS sequence"/>
</dbReference>
<dbReference type="RefSeq" id="WP_138168900.1">
    <property type="nucleotide sequence ID" value="NZ_VAWA01000001.1"/>
</dbReference>
<dbReference type="InterPro" id="IPR050770">
    <property type="entry name" value="Intradiol_RC_Dioxygenase"/>
</dbReference>
<organism evidence="5 6">
    <name type="scientific">Nesterenkonia sphaerica</name>
    <dbReference type="NCBI Taxonomy" id="1804988"/>
    <lineage>
        <taxon>Bacteria</taxon>
        <taxon>Bacillati</taxon>
        <taxon>Actinomycetota</taxon>
        <taxon>Actinomycetes</taxon>
        <taxon>Micrococcales</taxon>
        <taxon>Micrococcaceae</taxon>
        <taxon>Nesterenkonia</taxon>
    </lineage>
</organism>
<feature type="domain" description="Intradiol ring-cleavage dioxygenases" evidence="4">
    <location>
        <begin position="36"/>
        <end position="105"/>
    </location>
</feature>
<dbReference type="EMBL" id="VAWA01000001">
    <property type="protein sequence ID" value="TLP79938.1"/>
    <property type="molecule type" value="Genomic_DNA"/>
</dbReference>
<dbReference type="AlphaFoldDB" id="A0A5R9AM86"/>
<comment type="similarity">
    <text evidence="1">Belongs to the intradiol ring-cleavage dioxygenase family.</text>
</comment>
<dbReference type="Pfam" id="PF00775">
    <property type="entry name" value="Dioxygenase_C"/>
    <property type="match status" value="1"/>
</dbReference>
<evidence type="ECO:0000313" key="6">
    <source>
        <dbReference type="Proteomes" id="UP000306544"/>
    </source>
</evidence>